<accession>A0A6A3IMZ5</accession>
<gene>
    <name evidence="1" type="ORF">PR002_g23349</name>
</gene>
<proteinExistence type="predicted"/>
<organism evidence="1 2">
    <name type="scientific">Phytophthora rubi</name>
    <dbReference type="NCBI Taxonomy" id="129364"/>
    <lineage>
        <taxon>Eukaryota</taxon>
        <taxon>Sar</taxon>
        <taxon>Stramenopiles</taxon>
        <taxon>Oomycota</taxon>
        <taxon>Peronosporomycetes</taxon>
        <taxon>Peronosporales</taxon>
        <taxon>Peronosporaceae</taxon>
        <taxon>Phytophthora</taxon>
    </lineage>
</organism>
<evidence type="ECO:0000313" key="1">
    <source>
        <dbReference type="EMBL" id="KAE8983062.1"/>
    </source>
</evidence>
<reference evidence="1 2" key="1">
    <citation type="submission" date="2018-09" db="EMBL/GenBank/DDBJ databases">
        <title>Genomic investigation of the strawberry pathogen Phytophthora fragariae indicates pathogenicity is determined by transcriptional variation in three key races.</title>
        <authorList>
            <person name="Adams T.M."/>
            <person name="Armitage A.D."/>
            <person name="Sobczyk M.K."/>
            <person name="Bates H.J."/>
            <person name="Dunwell J.M."/>
            <person name="Nellist C.F."/>
            <person name="Harrison R.J."/>
        </authorList>
    </citation>
    <scope>NUCLEOTIDE SEQUENCE [LARGE SCALE GENOMIC DNA]</scope>
    <source>
        <strain evidence="1 2">SCRP324</strain>
    </source>
</reference>
<dbReference type="EMBL" id="QXFU01002656">
    <property type="protein sequence ID" value="KAE8983062.1"/>
    <property type="molecule type" value="Genomic_DNA"/>
</dbReference>
<sequence>MAEDVNAKWTMRELVLADKTFSNYPCARYATDVTFQQANIPYGLCEGRSIYYSGKHKIHGYKMEVSVFPQARQSTALSTTRVTSRISRCSERTKHFIRRT</sequence>
<dbReference type="Proteomes" id="UP000435112">
    <property type="component" value="Unassembled WGS sequence"/>
</dbReference>
<name>A0A6A3IMZ5_9STRA</name>
<evidence type="ECO:0000313" key="2">
    <source>
        <dbReference type="Proteomes" id="UP000435112"/>
    </source>
</evidence>
<dbReference type="OrthoDB" id="167352at2759"/>
<protein>
    <submittedName>
        <fullName evidence="1">Uncharacterized protein</fullName>
    </submittedName>
</protein>
<comment type="caution">
    <text evidence="1">The sequence shown here is derived from an EMBL/GenBank/DDBJ whole genome shotgun (WGS) entry which is preliminary data.</text>
</comment>
<dbReference type="AlphaFoldDB" id="A0A6A3IMZ5"/>